<feature type="transmembrane region" description="Helical" evidence="5">
    <location>
        <begin position="332"/>
        <end position="354"/>
    </location>
</feature>
<dbReference type="RefSeq" id="WP_160445303.1">
    <property type="nucleotide sequence ID" value="NZ_WTMY01000001.1"/>
</dbReference>
<keyword evidence="4 5" id="KW-0472">Membrane</keyword>
<evidence type="ECO:0000256" key="4">
    <source>
        <dbReference type="ARBA" id="ARBA00023136"/>
    </source>
</evidence>
<dbReference type="InterPro" id="IPR052714">
    <property type="entry name" value="MFS_Exporter"/>
</dbReference>
<keyword evidence="2 5" id="KW-0812">Transmembrane</keyword>
<dbReference type="Pfam" id="PF07690">
    <property type="entry name" value="MFS_1"/>
    <property type="match status" value="1"/>
</dbReference>
<name>A0A6L6ZP39_ECOLX</name>
<feature type="transmembrane region" description="Helical" evidence="5">
    <location>
        <begin position="96"/>
        <end position="115"/>
    </location>
</feature>
<dbReference type="Proteomes" id="UP000487258">
    <property type="component" value="Unassembled WGS sequence"/>
</dbReference>
<keyword evidence="3 5" id="KW-1133">Transmembrane helix</keyword>
<keyword evidence="1" id="KW-1003">Cell membrane</keyword>
<dbReference type="PANTHER" id="PTHR23531">
    <property type="entry name" value="QUINOLENE RESISTANCE PROTEIN NORA"/>
    <property type="match status" value="1"/>
</dbReference>
<dbReference type="SUPFAM" id="SSF103473">
    <property type="entry name" value="MFS general substrate transporter"/>
    <property type="match status" value="1"/>
</dbReference>
<comment type="caution">
    <text evidence="6">The sequence shown here is derived from an EMBL/GenBank/DDBJ whole genome shotgun (WGS) entry which is preliminary data.</text>
</comment>
<gene>
    <name evidence="6" type="ORF">GQM04_00265</name>
</gene>
<dbReference type="Gene3D" id="1.20.1250.20">
    <property type="entry name" value="MFS general substrate transporter like domains"/>
    <property type="match status" value="1"/>
</dbReference>
<evidence type="ECO:0000256" key="3">
    <source>
        <dbReference type="ARBA" id="ARBA00022989"/>
    </source>
</evidence>
<feature type="transmembrane region" description="Helical" evidence="5">
    <location>
        <begin position="295"/>
        <end position="320"/>
    </location>
</feature>
<feature type="transmembrane region" description="Helical" evidence="5">
    <location>
        <begin position="360"/>
        <end position="378"/>
    </location>
</feature>
<evidence type="ECO:0000256" key="2">
    <source>
        <dbReference type="ARBA" id="ARBA00022692"/>
    </source>
</evidence>
<feature type="transmembrane region" description="Helical" evidence="5">
    <location>
        <begin position="199"/>
        <end position="220"/>
    </location>
</feature>
<feature type="transmembrane region" description="Helical" evidence="5">
    <location>
        <begin position="127"/>
        <end position="145"/>
    </location>
</feature>
<feature type="transmembrane region" description="Helical" evidence="5">
    <location>
        <begin position="5"/>
        <end position="24"/>
    </location>
</feature>
<dbReference type="PANTHER" id="PTHR23531:SF1">
    <property type="entry name" value="QUINOLENE RESISTANCE PROTEIN NORA"/>
    <property type="match status" value="1"/>
</dbReference>
<feature type="transmembrane region" description="Helical" evidence="5">
    <location>
        <begin position="67"/>
        <end position="84"/>
    </location>
</feature>
<dbReference type="InterPro" id="IPR011701">
    <property type="entry name" value="MFS"/>
</dbReference>
<dbReference type="GO" id="GO:0022857">
    <property type="term" value="F:transmembrane transporter activity"/>
    <property type="evidence" value="ECO:0007669"/>
    <property type="project" value="InterPro"/>
</dbReference>
<organism evidence="6 7">
    <name type="scientific">Escherichia coli</name>
    <dbReference type="NCBI Taxonomy" id="562"/>
    <lineage>
        <taxon>Bacteria</taxon>
        <taxon>Pseudomonadati</taxon>
        <taxon>Pseudomonadota</taxon>
        <taxon>Gammaproteobacteria</taxon>
        <taxon>Enterobacterales</taxon>
        <taxon>Enterobacteriaceae</taxon>
        <taxon>Escherichia</taxon>
    </lineage>
</organism>
<feature type="transmembrane region" description="Helical" evidence="5">
    <location>
        <begin position="157"/>
        <end position="178"/>
    </location>
</feature>
<reference evidence="6 7" key="1">
    <citation type="submission" date="2019-12" db="EMBL/GenBank/DDBJ databases">
        <title>Enteriobacteria Tanzani isolates_10432.</title>
        <authorList>
            <person name="Subbiah M."/>
            <person name="Call D."/>
        </authorList>
    </citation>
    <scope>NUCLEOTIDE SEQUENCE [LARGE SCALE GENOMIC DNA]</scope>
    <source>
        <strain evidence="6 7">10432wF6</strain>
    </source>
</reference>
<feature type="transmembrane region" description="Helical" evidence="5">
    <location>
        <begin position="36"/>
        <end position="55"/>
    </location>
</feature>
<dbReference type="InterPro" id="IPR036259">
    <property type="entry name" value="MFS_trans_sf"/>
</dbReference>
<evidence type="ECO:0000256" key="1">
    <source>
        <dbReference type="ARBA" id="ARBA00022475"/>
    </source>
</evidence>
<dbReference type="EMBL" id="WTMY01000001">
    <property type="protein sequence ID" value="MWL43997.1"/>
    <property type="molecule type" value="Genomic_DNA"/>
</dbReference>
<feature type="transmembrane region" description="Helical" evidence="5">
    <location>
        <begin position="269"/>
        <end position="289"/>
    </location>
</feature>
<evidence type="ECO:0000313" key="6">
    <source>
        <dbReference type="EMBL" id="MWL43997.1"/>
    </source>
</evidence>
<protein>
    <submittedName>
        <fullName evidence="6">MFS transporter</fullName>
    </submittedName>
</protein>
<proteinExistence type="predicted"/>
<sequence length="392" mass="42314">MRNYIIFAISFFLSFVNFMIFYSFPFRIEQIGLTSSFAGVIVGIAACLTLTMRLVSGVIIDKFRLRWALSSAALLYCFSIMLISSDTALNVFIGRLTLGALLGTMSTLLMYHSLITSKNGEEKSKNVSLITFFNVLPTCLAPYIALKLTQEWGAESVTLIALYLFIICAVLAVLLDFHSGKNILIAEHEPTSMTSSIKGLLALCELRTAVYILALVYVISGTTITFLPSYLMSAGIEDPAPYFLIFTLCMMLPRLFLKKYMPNSSRFPVFFIGLCSLMAVAGTLCNYFLPGTGIWYIAGAVLCGTTLGIIYPAIMSYVVCTASSSLSGTSSSLVAAAADLGVIVSNFSLGIIGMSFGLKAAMLLPVATSGMALFLLLARAVSPTLIKKEPSA</sequence>
<accession>A0A6L6ZP39</accession>
<evidence type="ECO:0000256" key="5">
    <source>
        <dbReference type="SAM" id="Phobius"/>
    </source>
</evidence>
<dbReference type="AlphaFoldDB" id="A0A6L6ZP39"/>
<feature type="transmembrane region" description="Helical" evidence="5">
    <location>
        <begin position="240"/>
        <end position="257"/>
    </location>
</feature>
<evidence type="ECO:0000313" key="7">
    <source>
        <dbReference type="Proteomes" id="UP000487258"/>
    </source>
</evidence>